<sequence length="171" mass="19979">MLKKNEAIHKNYAIKTECHGPIYCQFTSMIKIPRPSKHIVNIKGSKRANKFTAANVKRKKTTNKILFYIMVIMQIKHYIITNDVTETRARANKLPGENVKHKKTTNKIVFYIMITQKLRLSNTEKNLKSQQAHSKLLEQARKVMTQEQMILARGNKKGSIMCRQNQLYKFE</sequence>
<proteinExistence type="predicted"/>
<gene>
    <name evidence="1" type="ORF">MIMGU_mgv11b024230mg</name>
</gene>
<keyword evidence="2" id="KW-1185">Reference proteome</keyword>
<dbReference type="EMBL" id="KI631699">
    <property type="protein sequence ID" value="EYU26341.1"/>
    <property type="molecule type" value="Genomic_DNA"/>
</dbReference>
<evidence type="ECO:0000313" key="1">
    <source>
        <dbReference type="EMBL" id="EYU26341.1"/>
    </source>
</evidence>
<protein>
    <submittedName>
        <fullName evidence="1">Uncharacterized protein</fullName>
    </submittedName>
</protein>
<name>A0A022QEF4_ERYGU</name>
<reference evidence="1 2" key="1">
    <citation type="journal article" date="2013" name="Proc. Natl. Acad. Sci. U.S.A.">
        <title>Fine-scale variation in meiotic recombination in Mimulus inferred from population shotgun sequencing.</title>
        <authorList>
            <person name="Hellsten U."/>
            <person name="Wright K.M."/>
            <person name="Jenkins J."/>
            <person name="Shu S."/>
            <person name="Yuan Y."/>
            <person name="Wessler S.R."/>
            <person name="Schmutz J."/>
            <person name="Willis J.H."/>
            <person name="Rokhsar D.S."/>
        </authorList>
    </citation>
    <scope>NUCLEOTIDE SEQUENCE [LARGE SCALE GENOMIC DNA]</scope>
    <source>
        <strain evidence="2">cv. DUN x IM62</strain>
    </source>
</reference>
<dbReference type="AlphaFoldDB" id="A0A022QEF4"/>
<organism evidence="1 2">
    <name type="scientific">Erythranthe guttata</name>
    <name type="common">Yellow monkey flower</name>
    <name type="synonym">Mimulus guttatus</name>
    <dbReference type="NCBI Taxonomy" id="4155"/>
    <lineage>
        <taxon>Eukaryota</taxon>
        <taxon>Viridiplantae</taxon>
        <taxon>Streptophyta</taxon>
        <taxon>Embryophyta</taxon>
        <taxon>Tracheophyta</taxon>
        <taxon>Spermatophyta</taxon>
        <taxon>Magnoliopsida</taxon>
        <taxon>eudicotyledons</taxon>
        <taxon>Gunneridae</taxon>
        <taxon>Pentapetalae</taxon>
        <taxon>asterids</taxon>
        <taxon>lamiids</taxon>
        <taxon>Lamiales</taxon>
        <taxon>Phrymaceae</taxon>
        <taxon>Erythranthe</taxon>
    </lineage>
</organism>
<evidence type="ECO:0000313" key="2">
    <source>
        <dbReference type="Proteomes" id="UP000030748"/>
    </source>
</evidence>
<dbReference type="Proteomes" id="UP000030748">
    <property type="component" value="Unassembled WGS sequence"/>
</dbReference>
<accession>A0A022QEF4</accession>